<evidence type="ECO:0000256" key="1">
    <source>
        <dbReference type="SAM" id="MobiDB-lite"/>
    </source>
</evidence>
<reference evidence="3" key="2">
    <citation type="submission" date="2020-09" db="EMBL/GenBank/DDBJ databases">
        <authorList>
            <person name="Sun Q."/>
            <person name="Zhou Y."/>
        </authorList>
    </citation>
    <scope>NUCLEOTIDE SEQUENCE</scope>
    <source>
        <strain evidence="3">CGMCC 1.14988</strain>
    </source>
</reference>
<feature type="domain" description="Hypervirulence associated protein TUDOR" evidence="2">
    <location>
        <begin position="8"/>
        <end position="66"/>
    </location>
</feature>
<gene>
    <name evidence="3" type="ORF">GCM10011354_15110</name>
</gene>
<keyword evidence="4" id="KW-1185">Reference proteome</keyword>
<comment type="caution">
    <text evidence="3">The sequence shown here is derived from an EMBL/GenBank/DDBJ whole genome shotgun (WGS) entry which is preliminary data.</text>
</comment>
<dbReference type="InterPro" id="IPR021331">
    <property type="entry name" value="Hva1_TUDOR"/>
</dbReference>
<organism evidence="3 4">
    <name type="scientific">Egicoccus halophilus</name>
    <dbReference type="NCBI Taxonomy" id="1670830"/>
    <lineage>
        <taxon>Bacteria</taxon>
        <taxon>Bacillati</taxon>
        <taxon>Actinomycetota</taxon>
        <taxon>Nitriliruptoria</taxon>
        <taxon>Egicoccales</taxon>
        <taxon>Egicoccaceae</taxon>
        <taxon>Egicoccus</taxon>
    </lineage>
</organism>
<dbReference type="OrthoDB" id="71751at2"/>
<evidence type="ECO:0000313" key="3">
    <source>
        <dbReference type="EMBL" id="GGI05643.1"/>
    </source>
</evidence>
<accession>A0A8J3A9Q1</accession>
<dbReference type="EMBL" id="BMHA01000005">
    <property type="protein sequence ID" value="GGI05643.1"/>
    <property type="molecule type" value="Genomic_DNA"/>
</dbReference>
<evidence type="ECO:0000313" key="4">
    <source>
        <dbReference type="Proteomes" id="UP000650511"/>
    </source>
</evidence>
<dbReference type="Gene3D" id="2.30.30.1060">
    <property type="match status" value="1"/>
</dbReference>
<dbReference type="AlphaFoldDB" id="A0A8J3A9Q1"/>
<reference evidence="3" key="1">
    <citation type="journal article" date="2014" name="Int. J. Syst. Evol. Microbiol.">
        <title>Complete genome sequence of Corynebacterium casei LMG S-19264T (=DSM 44701T), isolated from a smear-ripened cheese.</title>
        <authorList>
            <consortium name="US DOE Joint Genome Institute (JGI-PGF)"/>
            <person name="Walter F."/>
            <person name="Albersmeier A."/>
            <person name="Kalinowski J."/>
            <person name="Ruckert C."/>
        </authorList>
    </citation>
    <scope>NUCLEOTIDE SEQUENCE</scope>
    <source>
        <strain evidence="3">CGMCC 1.14988</strain>
    </source>
</reference>
<dbReference type="Proteomes" id="UP000650511">
    <property type="component" value="Unassembled WGS sequence"/>
</dbReference>
<name>A0A8J3A9Q1_9ACTN</name>
<protein>
    <recommendedName>
        <fullName evidence="2">Hypervirulence associated protein TUDOR domain-containing protein</fullName>
    </recommendedName>
</protein>
<dbReference type="Pfam" id="PF11160">
    <property type="entry name" value="Hva1_TUDOR"/>
    <property type="match status" value="1"/>
</dbReference>
<evidence type="ECO:0000259" key="2">
    <source>
        <dbReference type="Pfam" id="PF11160"/>
    </source>
</evidence>
<sequence length="71" mass="7840">MSGPFRQGDEVAWNHAQGESTGRVKQIHKERIEFEGQAFNGSEDDPVYIVESDDTGARAAHKQGALRRVGD</sequence>
<dbReference type="RefSeq" id="WP_130648480.1">
    <property type="nucleotide sequence ID" value="NZ_BMHA01000005.1"/>
</dbReference>
<feature type="region of interest" description="Disordered" evidence="1">
    <location>
        <begin position="1"/>
        <end position="24"/>
    </location>
</feature>
<proteinExistence type="predicted"/>